<evidence type="ECO:0000313" key="4">
    <source>
        <dbReference type="Proteomes" id="UP001595696"/>
    </source>
</evidence>
<comment type="similarity">
    <text evidence="1">Belongs to the metallo-dependent hydrolases superfamily.</text>
</comment>
<dbReference type="SUPFAM" id="SSF51556">
    <property type="entry name" value="Metallo-dependent hydrolases"/>
    <property type="match status" value="1"/>
</dbReference>
<name>A0ABV8DYK0_9NOCA</name>
<gene>
    <name evidence="3" type="ORF">ACFO0B_22490</name>
</gene>
<evidence type="ECO:0000259" key="2">
    <source>
        <dbReference type="Pfam" id="PF04909"/>
    </source>
</evidence>
<dbReference type="PANTHER" id="PTHR43569">
    <property type="entry name" value="AMIDOHYDROLASE"/>
    <property type="match status" value="1"/>
</dbReference>
<keyword evidence="4" id="KW-1185">Reference proteome</keyword>
<organism evidence="3 4">
    <name type="scientific">Nocardia jiangsuensis</name>
    <dbReference type="NCBI Taxonomy" id="1691563"/>
    <lineage>
        <taxon>Bacteria</taxon>
        <taxon>Bacillati</taxon>
        <taxon>Actinomycetota</taxon>
        <taxon>Actinomycetes</taxon>
        <taxon>Mycobacteriales</taxon>
        <taxon>Nocardiaceae</taxon>
        <taxon>Nocardia</taxon>
    </lineage>
</organism>
<dbReference type="Gene3D" id="3.20.20.140">
    <property type="entry name" value="Metal-dependent hydrolases"/>
    <property type="match status" value="1"/>
</dbReference>
<dbReference type="RefSeq" id="WP_378614515.1">
    <property type="nucleotide sequence ID" value="NZ_JBHSAX010000017.1"/>
</dbReference>
<dbReference type="InterPro" id="IPR006680">
    <property type="entry name" value="Amidohydro-rel"/>
</dbReference>
<sequence>MRLAGTELGDFRVLDAHIHQWDPLGTPRDFSSLAKLFKYLPVPIDLAVRVAKKRDREFVGDPTAYTRPYLPADYRADAGPLPVAGIVHIEVDWHASAPLGKADETRWVQSLPFGVDTPALAALIGSADPAAPGFADLLDAHGSASPVLRGIRTMVANHPDPDVRSFTPASDALENPAFLDGFAQLAERGLSFEAWVYSHQIPQVTALAQRYPEVPIVLNHLGTPAGLFGRLGSRTGADANARRDLLLRWRDDTAALAAHPSVVAKVSGLGMPVLGHPVPKRGTLTPVDALVDRYGPLLTHAHSVFGAERLIWGSNFPVDKPITTIPGSAEAVALVLAESGYGDEQLRAVFGENARRFYRIEG</sequence>
<dbReference type="InterPro" id="IPR052350">
    <property type="entry name" value="Metallo-dep_Lactonases"/>
</dbReference>
<evidence type="ECO:0000313" key="3">
    <source>
        <dbReference type="EMBL" id="MFC3964765.1"/>
    </source>
</evidence>
<dbReference type="EMBL" id="JBHSAX010000017">
    <property type="protein sequence ID" value="MFC3964765.1"/>
    <property type="molecule type" value="Genomic_DNA"/>
</dbReference>
<comment type="caution">
    <text evidence="3">The sequence shown here is derived from an EMBL/GenBank/DDBJ whole genome shotgun (WGS) entry which is preliminary data.</text>
</comment>
<dbReference type="InterPro" id="IPR032466">
    <property type="entry name" value="Metal_Hydrolase"/>
</dbReference>
<protein>
    <submittedName>
        <fullName evidence="3">Amidohydrolase family protein</fullName>
    </submittedName>
</protein>
<reference evidence="4" key="1">
    <citation type="journal article" date="2019" name="Int. J. Syst. Evol. Microbiol.">
        <title>The Global Catalogue of Microorganisms (GCM) 10K type strain sequencing project: providing services to taxonomists for standard genome sequencing and annotation.</title>
        <authorList>
            <consortium name="The Broad Institute Genomics Platform"/>
            <consortium name="The Broad Institute Genome Sequencing Center for Infectious Disease"/>
            <person name="Wu L."/>
            <person name="Ma J."/>
        </authorList>
    </citation>
    <scope>NUCLEOTIDE SEQUENCE [LARGE SCALE GENOMIC DNA]</scope>
    <source>
        <strain evidence="4">CGMCC 4.7330</strain>
    </source>
</reference>
<proteinExistence type="inferred from homology"/>
<dbReference type="Pfam" id="PF04909">
    <property type="entry name" value="Amidohydro_2"/>
    <property type="match status" value="1"/>
</dbReference>
<evidence type="ECO:0000256" key="1">
    <source>
        <dbReference type="ARBA" id="ARBA00038310"/>
    </source>
</evidence>
<dbReference type="Proteomes" id="UP001595696">
    <property type="component" value="Unassembled WGS sequence"/>
</dbReference>
<feature type="domain" description="Amidohydrolase-related" evidence="2">
    <location>
        <begin position="15"/>
        <end position="360"/>
    </location>
</feature>
<dbReference type="PANTHER" id="PTHR43569:SF1">
    <property type="entry name" value="BLL3371 PROTEIN"/>
    <property type="match status" value="1"/>
</dbReference>
<accession>A0ABV8DYK0</accession>